<protein>
    <submittedName>
        <fullName evidence="1">Uncharacterized protein</fullName>
    </submittedName>
</protein>
<dbReference type="AlphaFoldDB" id="A0A1M4UXM0"/>
<dbReference type="InterPro" id="IPR046290">
    <property type="entry name" value="DUF6327"/>
</dbReference>
<organism evidence="1 2">
    <name type="scientific">Psychroflexus salarius</name>
    <dbReference type="NCBI Taxonomy" id="1155689"/>
    <lineage>
        <taxon>Bacteria</taxon>
        <taxon>Pseudomonadati</taxon>
        <taxon>Bacteroidota</taxon>
        <taxon>Flavobacteriia</taxon>
        <taxon>Flavobacteriales</taxon>
        <taxon>Flavobacteriaceae</taxon>
        <taxon>Psychroflexus</taxon>
    </lineage>
</organism>
<name>A0A1M4UXM0_9FLAO</name>
<dbReference type="Proteomes" id="UP000184462">
    <property type="component" value="Unassembled WGS sequence"/>
</dbReference>
<keyword evidence="2" id="KW-1185">Reference proteome</keyword>
<dbReference type="OrthoDB" id="1149272at2"/>
<evidence type="ECO:0000313" key="2">
    <source>
        <dbReference type="Proteomes" id="UP000184462"/>
    </source>
</evidence>
<evidence type="ECO:0000313" key="1">
    <source>
        <dbReference type="EMBL" id="SHE61383.1"/>
    </source>
</evidence>
<accession>A0A1M4UXM0</accession>
<dbReference type="RefSeq" id="WP_073192595.1">
    <property type="nucleotide sequence ID" value="NZ_FQTW01000003.1"/>
</dbReference>
<sequence length="71" mass="8281">MKTYTSFKDLDKDLRIKRLEADIYKQKAKIDITFIKDSLSFSNLTAELISQLSRKYILKKIGATLLKKIKV</sequence>
<proteinExistence type="predicted"/>
<reference evidence="1 2" key="1">
    <citation type="submission" date="2016-11" db="EMBL/GenBank/DDBJ databases">
        <authorList>
            <person name="Jaros S."/>
            <person name="Januszkiewicz K."/>
            <person name="Wedrychowicz H."/>
        </authorList>
    </citation>
    <scope>NUCLEOTIDE SEQUENCE [LARGE SCALE GENOMIC DNA]</scope>
    <source>
        <strain evidence="1 2">DSM 25661</strain>
    </source>
</reference>
<gene>
    <name evidence="1" type="ORF">SAMN05444278_103145</name>
</gene>
<dbReference type="STRING" id="1155689.SAMN05444278_103145"/>
<dbReference type="Pfam" id="PF19852">
    <property type="entry name" value="DUF6327"/>
    <property type="match status" value="1"/>
</dbReference>
<dbReference type="EMBL" id="FQTW01000003">
    <property type="protein sequence ID" value="SHE61383.1"/>
    <property type="molecule type" value="Genomic_DNA"/>
</dbReference>